<dbReference type="InterPro" id="IPR000531">
    <property type="entry name" value="Beta-barrel_TonB"/>
</dbReference>
<feature type="chain" id="PRO_5032390558" evidence="13">
    <location>
        <begin position="23"/>
        <end position="906"/>
    </location>
</feature>
<keyword evidence="16" id="KW-0675">Receptor</keyword>
<dbReference type="AlphaFoldDB" id="A0A840A164"/>
<keyword evidence="17" id="KW-1185">Reference proteome</keyword>
<evidence type="ECO:0000256" key="1">
    <source>
        <dbReference type="ARBA" id="ARBA00004571"/>
    </source>
</evidence>
<evidence type="ECO:0000313" key="16">
    <source>
        <dbReference type="EMBL" id="MBB3892138.1"/>
    </source>
</evidence>
<evidence type="ECO:0000256" key="9">
    <source>
        <dbReference type="ARBA" id="ARBA00023136"/>
    </source>
</evidence>
<evidence type="ECO:0000256" key="2">
    <source>
        <dbReference type="ARBA" id="ARBA00022448"/>
    </source>
</evidence>
<evidence type="ECO:0000256" key="3">
    <source>
        <dbReference type="ARBA" id="ARBA00022452"/>
    </source>
</evidence>
<keyword evidence="13" id="KW-0732">Signal</keyword>
<name>A0A840A164_9CAUL</name>
<evidence type="ECO:0000256" key="13">
    <source>
        <dbReference type="SAM" id="SignalP"/>
    </source>
</evidence>
<evidence type="ECO:0000313" key="17">
    <source>
        <dbReference type="Proteomes" id="UP000530564"/>
    </source>
</evidence>
<feature type="domain" description="TonB-dependent receptor plug" evidence="15">
    <location>
        <begin position="45"/>
        <end position="151"/>
    </location>
</feature>
<evidence type="ECO:0000256" key="7">
    <source>
        <dbReference type="ARBA" id="ARBA00023065"/>
    </source>
</evidence>
<evidence type="ECO:0000256" key="4">
    <source>
        <dbReference type="ARBA" id="ARBA00022496"/>
    </source>
</evidence>
<keyword evidence="9 11" id="KW-0472">Membrane</keyword>
<dbReference type="InterPro" id="IPR036942">
    <property type="entry name" value="Beta-barrel_TonB_sf"/>
</dbReference>
<keyword evidence="2 11" id="KW-0813">Transport</keyword>
<evidence type="ECO:0000256" key="12">
    <source>
        <dbReference type="RuleBase" id="RU003357"/>
    </source>
</evidence>
<keyword evidence="5 11" id="KW-0812">Transmembrane</keyword>
<keyword evidence="7" id="KW-0406">Ion transport</keyword>
<comment type="similarity">
    <text evidence="11 12">Belongs to the TonB-dependent receptor family.</text>
</comment>
<dbReference type="Gene3D" id="2.40.170.20">
    <property type="entry name" value="TonB-dependent receptor, beta-barrel domain"/>
    <property type="match status" value="3"/>
</dbReference>
<dbReference type="PANTHER" id="PTHR32552:SF81">
    <property type="entry name" value="TONB-DEPENDENT OUTER MEMBRANE RECEPTOR"/>
    <property type="match status" value="1"/>
</dbReference>
<evidence type="ECO:0000256" key="6">
    <source>
        <dbReference type="ARBA" id="ARBA00023004"/>
    </source>
</evidence>
<feature type="domain" description="TonB-dependent receptor-like beta-barrel" evidence="14">
    <location>
        <begin position="313"/>
        <end position="868"/>
    </location>
</feature>
<dbReference type="SUPFAM" id="SSF56935">
    <property type="entry name" value="Porins"/>
    <property type="match status" value="1"/>
</dbReference>
<dbReference type="RefSeq" id="WP_183773906.1">
    <property type="nucleotide sequence ID" value="NZ_JACIDK010000004.1"/>
</dbReference>
<keyword evidence="6" id="KW-0408">Iron</keyword>
<dbReference type="GO" id="GO:0009279">
    <property type="term" value="C:cell outer membrane"/>
    <property type="evidence" value="ECO:0007669"/>
    <property type="project" value="UniProtKB-SubCell"/>
</dbReference>
<dbReference type="GO" id="GO:0006826">
    <property type="term" value="P:iron ion transport"/>
    <property type="evidence" value="ECO:0007669"/>
    <property type="project" value="UniProtKB-KW"/>
</dbReference>
<evidence type="ECO:0000256" key="10">
    <source>
        <dbReference type="ARBA" id="ARBA00023237"/>
    </source>
</evidence>
<keyword evidence="10 11" id="KW-0998">Cell outer membrane</keyword>
<evidence type="ECO:0000256" key="8">
    <source>
        <dbReference type="ARBA" id="ARBA00023077"/>
    </source>
</evidence>
<dbReference type="Pfam" id="PF07715">
    <property type="entry name" value="Plug"/>
    <property type="match status" value="1"/>
</dbReference>
<dbReference type="InterPro" id="IPR012910">
    <property type="entry name" value="Plug_dom"/>
</dbReference>
<keyword evidence="3 11" id="KW-1134">Transmembrane beta strand</keyword>
<accession>A0A840A164</accession>
<evidence type="ECO:0000259" key="14">
    <source>
        <dbReference type="Pfam" id="PF00593"/>
    </source>
</evidence>
<feature type="signal peptide" evidence="13">
    <location>
        <begin position="1"/>
        <end position="22"/>
    </location>
</feature>
<evidence type="ECO:0000256" key="5">
    <source>
        <dbReference type="ARBA" id="ARBA00022692"/>
    </source>
</evidence>
<organism evidence="16 17">
    <name type="scientific">Phenylobacterium haematophilum</name>
    <dbReference type="NCBI Taxonomy" id="98513"/>
    <lineage>
        <taxon>Bacteria</taxon>
        <taxon>Pseudomonadati</taxon>
        <taxon>Pseudomonadota</taxon>
        <taxon>Alphaproteobacteria</taxon>
        <taxon>Caulobacterales</taxon>
        <taxon>Caulobacteraceae</taxon>
        <taxon>Phenylobacterium</taxon>
    </lineage>
</organism>
<dbReference type="InterPro" id="IPR039426">
    <property type="entry name" value="TonB-dep_rcpt-like"/>
</dbReference>
<gene>
    <name evidence="16" type="ORF">GGQ61_002871</name>
</gene>
<evidence type="ECO:0000256" key="11">
    <source>
        <dbReference type="PROSITE-ProRule" id="PRU01360"/>
    </source>
</evidence>
<keyword evidence="4" id="KW-0410">Iron transport</keyword>
<comment type="caution">
    <text evidence="16">The sequence shown here is derived from an EMBL/GenBank/DDBJ whole genome shotgun (WGS) entry which is preliminary data.</text>
</comment>
<dbReference type="PANTHER" id="PTHR32552">
    <property type="entry name" value="FERRICHROME IRON RECEPTOR-RELATED"/>
    <property type="match status" value="1"/>
</dbReference>
<comment type="subcellular location">
    <subcellularLocation>
        <location evidence="1 11">Cell outer membrane</location>
        <topology evidence="1 11">Multi-pass membrane protein</topology>
    </subcellularLocation>
</comment>
<dbReference type="EMBL" id="JACIDK010000004">
    <property type="protein sequence ID" value="MBB3892138.1"/>
    <property type="molecule type" value="Genomic_DNA"/>
</dbReference>
<proteinExistence type="inferred from homology"/>
<keyword evidence="8 12" id="KW-0798">TonB box</keyword>
<dbReference type="Pfam" id="PF00593">
    <property type="entry name" value="TonB_dep_Rec_b-barrel"/>
    <property type="match status" value="1"/>
</dbReference>
<dbReference type="Proteomes" id="UP000530564">
    <property type="component" value="Unassembled WGS sequence"/>
</dbReference>
<evidence type="ECO:0000259" key="15">
    <source>
        <dbReference type="Pfam" id="PF07715"/>
    </source>
</evidence>
<sequence length="906" mass="98600">MSKALLASASALALVWSTPVWAQSSGGGTVIEELIVTAQKREESVQDVPIAVSAFSEQALRSRGIDTAGNLVQSVPNLTFTRRALRTNFQIRGVGAQLVSTGGDDGVGIHHNNVPLTSNRLADAEFYDVERVEVLRGPQGTLFGRNATGGVVNVITNKPTDVFDASVTAEFGNFNSIKLQGFVNVPLGDMFQLRAAGFALQRDGYTDNTLNGQDIDDREIWAARVTLGFTPTDNFRGYILWDNFSEDDTRGARKQLCQKDLGLTNVLGVPTGAAQAAFTQGCLPASVYGDNVYGTTNQLSTFTGIIARQIGLQTTDAFAGKTISRDLREIEVYGRPTYRPRTDLYELNLEWDVTPQLTATSLTSYNENENYTRGDSTGGYSSVPFGITAFTPTGVLNDPQFGVTDRLMSESGGTSHNEQWTQELRLQSNFDGPLNFNVGGIYLDYKATSITYVATNAATAAVRVVQPLAYVDPLRDPDFTGHNYYISLSEYELKSKAAFGELYWQATDDFKVTLGLRYTDDKKWTRGSGSTLFTPGRGPSFTADQSVQFKETTGRLNVDWSPDLSFTDDTLLYASYSKGYKGGGFNPPGVVALGLNPSYEPEFVNAFEVGAKNTLADGRLLLNLTAFYYDYQGYQIGRSVNRSVYNENIDAKIWGVEMESIWEPIDNLRLNANIGYLNTEIEQGQVVDTFNRTQGDSAYIYANSTNGGCILNAQGVANLLQVPGGSTLLANFACGGTGSGTSTIRGRLLAAGVPAATADALTNGVYNYGPGVSRFANGAGEGVIQDLSGNDLPNAPEWTVSLGAQYRWELPNGWNATLRGDYYRQSESYMRYNNAFFDNIEAWENVNASLIVANPDIDLSVQLFVKNLLDDDTIVGFDIADENLGATRSVFLLDPRLYGISITKGF</sequence>
<protein>
    <submittedName>
        <fullName evidence="16">Outer membrane receptor protein involved in Fe transport</fullName>
    </submittedName>
</protein>
<dbReference type="PROSITE" id="PS52016">
    <property type="entry name" value="TONB_DEPENDENT_REC_3"/>
    <property type="match status" value="1"/>
</dbReference>
<reference evidence="16 17" key="1">
    <citation type="submission" date="2020-08" db="EMBL/GenBank/DDBJ databases">
        <title>Genomic Encyclopedia of Type Strains, Phase IV (KMG-IV): sequencing the most valuable type-strain genomes for metagenomic binning, comparative biology and taxonomic classification.</title>
        <authorList>
            <person name="Goeker M."/>
        </authorList>
    </citation>
    <scope>NUCLEOTIDE SEQUENCE [LARGE SCALE GENOMIC DNA]</scope>
    <source>
        <strain evidence="16 17">DSM 21793</strain>
    </source>
</reference>